<dbReference type="SUPFAM" id="SSF46689">
    <property type="entry name" value="Homeodomain-like"/>
    <property type="match status" value="1"/>
</dbReference>
<dbReference type="InterPro" id="IPR001647">
    <property type="entry name" value="HTH_TetR"/>
</dbReference>
<evidence type="ECO:0000256" key="3">
    <source>
        <dbReference type="ARBA" id="ARBA00023163"/>
    </source>
</evidence>
<dbReference type="Gene3D" id="1.10.357.10">
    <property type="entry name" value="Tetracycline Repressor, domain 2"/>
    <property type="match status" value="1"/>
</dbReference>
<evidence type="ECO:0000313" key="7">
    <source>
        <dbReference type="Proteomes" id="UP001596990"/>
    </source>
</evidence>
<feature type="DNA-binding region" description="H-T-H motif" evidence="4">
    <location>
        <begin position="23"/>
        <end position="42"/>
    </location>
</feature>
<dbReference type="PANTHER" id="PTHR47506">
    <property type="entry name" value="TRANSCRIPTIONAL REGULATORY PROTEIN"/>
    <property type="match status" value="1"/>
</dbReference>
<reference evidence="7" key="1">
    <citation type="journal article" date="2019" name="Int. J. Syst. Evol. Microbiol.">
        <title>The Global Catalogue of Microorganisms (GCM) 10K type strain sequencing project: providing services to taxonomists for standard genome sequencing and annotation.</title>
        <authorList>
            <consortium name="The Broad Institute Genomics Platform"/>
            <consortium name="The Broad Institute Genome Sequencing Center for Infectious Disease"/>
            <person name="Wu L."/>
            <person name="Ma J."/>
        </authorList>
    </citation>
    <scope>NUCLEOTIDE SEQUENCE [LARGE SCALE GENOMIC DNA]</scope>
    <source>
        <strain evidence="7">CCUG 56607</strain>
    </source>
</reference>
<dbReference type="PRINTS" id="PR00455">
    <property type="entry name" value="HTHTETR"/>
</dbReference>
<evidence type="ECO:0000256" key="2">
    <source>
        <dbReference type="ARBA" id="ARBA00023125"/>
    </source>
</evidence>
<comment type="caution">
    <text evidence="6">The sequence shown here is derived from an EMBL/GenBank/DDBJ whole genome shotgun (WGS) entry which is preliminary data.</text>
</comment>
<dbReference type="EMBL" id="JBHTKL010000006">
    <property type="protein sequence ID" value="MFD1020724.1"/>
    <property type="molecule type" value="Genomic_DNA"/>
</dbReference>
<dbReference type="PANTHER" id="PTHR47506:SF6">
    <property type="entry name" value="HTH-TYPE TRANSCRIPTIONAL REPRESSOR NEMR"/>
    <property type="match status" value="1"/>
</dbReference>
<dbReference type="Pfam" id="PF00440">
    <property type="entry name" value="TetR_N"/>
    <property type="match status" value="1"/>
</dbReference>
<organism evidence="6 7">
    <name type="scientific">Thalassobacillus hwangdonensis</name>
    <dbReference type="NCBI Taxonomy" id="546108"/>
    <lineage>
        <taxon>Bacteria</taxon>
        <taxon>Bacillati</taxon>
        <taxon>Bacillota</taxon>
        <taxon>Bacilli</taxon>
        <taxon>Bacillales</taxon>
        <taxon>Bacillaceae</taxon>
        <taxon>Thalassobacillus</taxon>
    </lineage>
</organism>
<dbReference type="Proteomes" id="UP001596990">
    <property type="component" value="Unassembled WGS sequence"/>
</dbReference>
<keyword evidence="2 4" id="KW-0238">DNA-binding</keyword>
<protein>
    <submittedName>
        <fullName evidence="6">TetR/AcrR family transcriptional regulator</fullName>
    </submittedName>
</protein>
<evidence type="ECO:0000256" key="1">
    <source>
        <dbReference type="ARBA" id="ARBA00023015"/>
    </source>
</evidence>
<dbReference type="InterPro" id="IPR009057">
    <property type="entry name" value="Homeodomain-like_sf"/>
</dbReference>
<name>A0ABW3L7X9_9BACI</name>
<keyword evidence="1" id="KW-0805">Transcription regulation</keyword>
<dbReference type="Gene3D" id="1.10.10.60">
    <property type="entry name" value="Homeodomain-like"/>
    <property type="match status" value="1"/>
</dbReference>
<sequence>MTKDKILNVALDMFGQFGYEDTALSDIAKTVGIKKPSIYNHFNSKEDIFREVLDEVIRRERAFFSEELKIASDLTCEEQLRELFEQYNERMATSEVGLFWKRVTFFPPECFAEVIKEKFKEVEGTFTEILKDVFHKGKEEAVIRDLPFETLTASFYTVIDGLFLERHFYGEDEYLLRKEASWKVFWLGIQHPEI</sequence>
<gene>
    <name evidence="6" type="ORF">ACFQ2J_16170</name>
</gene>
<dbReference type="RefSeq" id="WP_386062922.1">
    <property type="nucleotide sequence ID" value="NZ_JBHTKL010000006.1"/>
</dbReference>
<evidence type="ECO:0000259" key="5">
    <source>
        <dbReference type="PROSITE" id="PS50977"/>
    </source>
</evidence>
<feature type="domain" description="HTH tetR-type" evidence="5">
    <location>
        <begin position="1"/>
        <end position="60"/>
    </location>
</feature>
<accession>A0ABW3L7X9</accession>
<evidence type="ECO:0000256" key="4">
    <source>
        <dbReference type="PROSITE-ProRule" id="PRU00335"/>
    </source>
</evidence>
<keyword evidence="7" id="KW-1185">Reference proteome</keyword>
<dbReference type="InterPro" id="IPR036271">
    <property type="entry name" value="Tet_transcr_reg_TetR-rel_C_sf"/>
</dbReference>
<proteinExistence type="predicted"/>
<evidence type="ECO:0000313" key="6">
    <source>
        <dbReference type="EMBL" id="MFD1020724.1"/>
    </source>
</evidence>
<dbReference type="PROSITE" id="PS50977">
    <property type="entry name" value="HTH_TETR_2"/>
    <property type="match status" value="1"/>
</dbReference>
<keyword evidence="3" id="KW-0804">Transcription</keyword>
<dbReference type="SUPFAM" id="SSF48498">
    <property type="entry name" value="Tetracyclin repressor-like, C-terminal domain"/>
    <property type="match status" value="1"/>
</dbReference>